<dbReference type="InterPro" id="IPR045028">
    <property type="entry name" value="DinG/Rad3-like"/>
</dbReference>
<dbReference type="RefSeq" id="XP_030755372.1">
    <property type="nucleotide sequence ID" value="XM_030899512.1"/>
</dbReference>
<dbReference type="GO" id="GO:0070182">
    <property type="term" value="F:DNA polymerase binding"/>
    <property type="evidence" value="ECO:0007669"/>
    <property type="project" value="TreeGrafter"/>
</dbReference>
<comment type="function">
    <text evidence="17">A probable ATP-dependent DNA helicase implicated in DNA repair and the maintenance of genomic stability. Acts as an anti-recombinase to counteract toxic recombination and limit crossover during meiosis. Regulates meiotic recombination and crossover homeostasis by physically dissociating strand invasion events and thereby promotes noncrossover repair by meiotic synthesis dependent strand annealing (SDSA) as well as disassembly of D loop recombination intermediates.</text>
</comment>
<dbReference type="PROSITE" id="PS51193">
    <property type="entry name" value="HELICASE_ATP_BIND_2"/>
    <property type="match status" value="1"/>
</dbReference>
<feature type="binding site" evidence="17">
    <location>
        <position position="211"/>
    </location>
    <ligand>
        <name>[4Fe-4S] cluster</name>
        <dbReference type="ChEBI" id="CHEBI:49883"/>
    </ligand>
</feature>
<comment type="catalytic activity">
    <reaction evidence="15 17">
        <text>ATP + H2O = ADP + phosphate + H(+)</text>
        <dbReference type="Rhea" id="RHEA:13065"/>
        <dbReference type="ChEBI" id="CHEBI:15377"/>
        <dbReference type="ChEBI" id="CHEBI:15378"/>
        <dbReference type="ChEBI" id="CHEBI:30616"/>
        <dbReference type="ChEBI" id="CHEBI:43474"/>
        <dbReference type="ChEBI" id="CHEBI:456216"/>
    </reaction>
</comment>
<evidence type="ECO:0000256" key="6">
    <source>
        <dbReference type="ARBA" id="ARBA00022801"/>
    </source>
</evidence>
<dbReference type="GO" id="GO:0051539">
    <property type="term" value="F:4 iron, 4 sulfur cluster binding"/>
    <property type="evidence" value="ECO:0007669"/>
    <property type="project" value="UniProtKB-UniRule"/>
</dbReference>
<evidence type="ECO:0000256" key="14">
    <source>
        <dbReference type="ARBA" id="ARBA00023242"/>
    </source>
</evidence>
<organism evidence="19 20">
    <name type="scientific">Sitophilus oryzae</name>
    <name type="common">Rice weevil</name>
    <name type="synonym">Curculio oryzae</name>
    <dbReference type="NCBI Taxonomy" id="7048"/>
    <lineage>
        <taxon>Eukaryota</taxon>
        <taxon>Metazoa</taxon>
        <taxon>Ecdysozoa</taxon>
        <taxon>Arthropoda</taxon>
        <taxon>Hexapoda</taxon>
        <taxon>Insecta</taxon>
        <taxon>Pterygota</taxon>
        <taxon>Neoptera</taxon>
        <taxon>Endopterygota</taxon>
        <taxon>Coleoptera</taxon>
        <taxon>Polyphaga</taxon>
        <taxon>Cucujiformia</taxon>
        <taxon>Curculionidae</taxon>
        <taxon>Dryophthorinae</taxon>
        <taxon>Sitophilus</taxon>
    </lineage>
</organism>
<evidence type="ECO:0000256" key="15">
    <source>
        <dbReference type="ARBA" id="ARBA00049360"/>
    </source>
</evidence>
<dbReference type="HAMAP" id="MF_03065">
    <property type="entry name" value="RTEL1"/>
    <property type="match status" value="1"/>
</dbReference>
<evidence type="ECO:0000313" key="19">
    <source>
        <dbReference type="Proteomes" id="UP000504635"/>
    </source>
</evidence>
<keyword evidence="6 17" id="KW-0378">Hydrolase</keyword>
<evidence type="ECO:0000256" key="16">
    <source>
        <dbReference type="ARBA" id="ARBA00073810"/>
    </source>
</evidence>
<evidence type="ECO:0000256" key="9">
    <source>
        <dbReference type="ARBA" id="ARBA00023004"/>
    </source>
</evidence>
<keyword evidence="3 17" id="KW-0479">Metal-binding</keyword>
<dbReference type="NCBIfam" id="TIGR00604">
    <property type="entry name" value="rad3"/>
    <property type="match status" value="1"/>
</dbReference>
<evidence type="ECO:0000256" key="5">
    <source>
        <dbReference type="ARBA" id="ARBA00022763"/>
    </source>
</evidence>
<dbReference type="GO" id="GO:0045910">
    <property type="term" value="P:negative regulation of DNA recombination"/>
    <property type="evidence" value="ECO:0007669"/>
    <property type="project" value="TreeGrafter"/>
</dbReference>
<keyword evidence="19" id="KW-1185">Reference proteome</keyword>
<comment type="subcellular location">
    <subcellularLocation>
        <location evidence="1 17">Nucleus</location>
    </subcellularLocation>
</comment>
<feature type="binding site" evidence="17">
    <location>
        <position position="175"/>
    </location>
    <ligand>
        <name>[4Fe-4S] cluster</name>
        <dbReference type="ChEBI" id="CHEBI:49883"/>
    </ligand>
</feature>
<dbReference type="InterPro" id="IPR010614">
    <property type="entry name" value="RAD3-like_helicase_DEAD"/>
</dbReference>
<dbReference type="Gene3D" id="3.40.50.300">
    <property type="entry name" value="P-loop containing nucleotide triphosphate hydrolases"/>
    <property type="match status" value="2"/>
</dbReference>
<dbReference type="GO" id="GO:0006260">
    <property type="term" value="P:DNA replication"/>
    <property type="evidence" value="ECO:0007669"/>
    <property type="project" value="InterPro"/>
</dbReference>
<name>A0A6J2XV03_SITOR</name>
<keyword evidence="2 17" id="KW-0004">4Fe-4S</keyword>
<feature type="binding site" evidence="17">
    <location>
        <position position="166"/>
    </location>
    <ligand>
        <name>[4Fe-4S] cluster</name>
        <dbReference type="ChEBI" id="CHEBI:49883"/>
    </ligand>
</feature>
<dbReference type="GO" id="GO:0016818">
    <property type="term" value="F:hydrolase activity, acting on acid anhydrides, in phosphorus-containing anhydrides"/>
    <property type="evidence" value="ECO:0007669"/>
    <property type="project" value="InterPro"/>
</dbReference>
<dbReference type="InterPro" id="IPR027417">
    <property type="entry name" value="P-loop_NTPase"/>
</dbReference>
<dbReference type="GeneID" id="115881826"/>
<proteinExistence type="inferred from homology"/>
<dbReference type="AlphaFoldDB" id="A0A6J2XV03"/>
<dbReference type="GO" id="GO:0003678">
    <property type="term" value="F:DNA helicase activity"/>
    <property type="evidence" value="ECO:0007669"/>
    <property type="project" value="UniProtKB-UniRule"/>
</dbReference>
<dbReference type="GO" id="GO:0003677">
    <property type="term" value="F:DNA binding"/>
    <property type="evidence" value="ECO:0007669"/>
    <property type="project" value="UniProtKB-UniRule"/>
</dbReference>
<keyword evidence="9 17" id="KW-0408">Iron</keyword>
<gene>
    <name evidence="20 21" type="primary">LOC115881826</name>
</gene>
<evidence type="ECO:0000256" key="11">
    <source>
        <dbReference type="ARBA" id="ARBA00023125"/>
    </source>
</evidence>
<keyword evidence="13 17" id="KW-0413">Isomerase</keyword>
<dbReference type="PANTHER" id="PTHR11472">
    <property type="entry name" value="DNA REPAIR DEAD HELICASE RAD3/XP-D SUBFAMILY MEMBER"/>
    <property type="match status" value="1"/>
</dbReference>
<dbReference type="GO" id="GO:1904430">
    <property type="term" value="P:negative regulation of t-circle formation"/>
    <property type="evidence" value="ECO:0007669"/>
    <property type="project" value="TreeGrafter"/>
</dbReference>
<dbReference type="RefSeq" id="XP_030755380.1">
    <property type="nucleotide sequence ID" value="XM_030899520.1"/>
</dbReference>
<evidence type="ECO:0000256" key="2">
    <source>
        <dbReference type="ARBA" id="ARBA00022485"/>
    </source>
</evidence>
<evidence type="ECO:0000256" key="13">
    <source>
        <dbReference type="ARBA" id="ARBA00023235"/>
    </source>
</evidence>
<dbReference type="GO" id="GO:0005634">
    <property type="term" value="C:nucleus"/>
    <property type="evidence" value="ECO:0007669"/>
    <property type="project" value="UniProtKB-SubCell"/>
</dbReference>
<evidence type="ECO:0000313" key="20">
    <source>
        <dbReference type="RefSeq" id="XP_030755372.1"/>
    </source>
</evidence>
<evidence type="ECO:0000256" key="17">
    <source>
        <dbReference type="HAMAP-Rule" id="MF_03065"/>
    </source>
</evidence>
<evidence type="ECO:0000256" key="1">
    <source>
        <dbReference type="ARBA" id="ARBA00004123"/>
    </source>
</evidence>
<dbReference type="EC" id="5.6.2.-" evidence="17"/>
<dbReference type="InterPro" id="IPR006554">
    <property type="entry name" value="Helicase-like_DEXD_c2"/>
</dbReference>
<keyword evidence="4 17" id="KW-0547">Nucleotide-binding</keyword>
<dbReference type="CDD" id="cd18788">
    <property type="entry name" value="SF2_C_XPD"/>
    <property type="match status" value="1"/>
</dbReference>
<sequence length="867" mass="97992">MPMIELKGVPVEFPFEPYEIQKNYMEKVIECLQNETTAVLESPTGTGKTLCLLCASLAWLQLKKTQLQLQRSMPVIPNEQENEFLDKLNNELEKKIGKIATGRSFLGLPTIIYASRTHSQLSQAMQELKRSSYSHMRASVLGSRDQLCIHPEVMAEPDRGLRVQMCRMKLATRMCHLYNKVDRLKEDHRINDSCIIDIEDMVKLGDKHKFCPYYMTKELQQRSDIIFAPYNYLLDPIARKALGLNLNNSVVILDEAHNVENVCENSASIEIKASDIALAIEETTGIMKLVSETVNFNDSPQDIEPEELATLKEMLLNFEKALDEIVLNKTEEVNNYPGDFIFELLEKASINAGNSYVIIALIDKVVQFLSTKNDGPFARKGKALQLFSDFLTIVFASKATKEKVKWCYKVHIREEDKSNKSKKVLNSWLAKGGPTKNRILCFWCFSPGFGMDMILSNNIKALILTSGTLAPLKPFISELELKVTVQLENPHIIGSNQICVKILTAGSDGEPLNSSYQNRENPRYISSLGRTIVNLTRIIPNGLLIFFPTYPVMHKCQSSWQEDGIWSSISSQKAIFVEPREKDAFNTAMAGYYEKVRDPSLKGAIFMAVCKGKVSEGLDFTDANGRAVIITGLPYPPLKDARVVLKRRYLDQCHAKDQDYLRGQDWYSLEASRAVNQAIGRVIRHKDDYGAILLLDQRFNNFRIKEQMSKWLRGHITVVGKYSEIIRDLSQFFRNALKTLPAPTAKPFINKLPSTFSDDSYKTGNLNFSTQSSISLSSDSDCSVISNPGCSNAGFDLMSVYTNKENGLVRIYSNKRENSEIIQSNQIKKKKYIVQTKTLPVDEEKLLDPKQSLSEYVAMIDGASAFM</sequence>
<evidence type="ECO:0000256" key="10">
    <source>
        <dbReference type="ARBA" id="ARBA00023014"/>
    </source>
</evidence>
<dbReference type="GO" id="GO:0006281">
    <property type="term" value="P:DNA repair"/>
    <property type="evidence" value="ECO:0007669"/>
    <property type="project" value="UniProtKB-UniRule"/>
</dbReference>
<evidence type="ECO:0000259" key="18">
    <source>
        <dbReference type="PROSITE" id="PS51193"/>
    </source>
</evidence>
<comment type="similarity">
    <text evidence="17">Belongs to the helicase family. RAD3/XPD subfamily.</text>
</comment>
<keyword evidence="12 17" id="KW-0234">DNA repair</keyword>
<dbReference type="SMART" id="SM00488">
    <property type="entry name" value="DEXDc2"/>
    <property type="match status" value="1"/>
</dbReference>
<evidence type="ECO:0000256" key="12">
    <source>
        <dbReference type="ARBA" id="ARBA00023204"/>
    </source>
</evidence>
<dbReference type="OrthoDB" id="19182at2759"/>
<dbReference type="PANTHER" id="PTHR11472:SF34">
    <property type="entry name" value="REGULATOR OF TELOMERE ELONGATION HELICASE 1"/>
    <property type="match status" value="1"/>
</dbReference>
<dbReference type="InterPro" id="IPR006555">
    <property type="entry name" value="ATP-dep_Helicase_C"/>
</dbReference>
<dbReference type="Proteomes" id="UP000504635">
    <property type="component" value="Unplaced"/>
</dbReference>
<keyword evidence="5 17" id="KW-0227">DNA damage</keyword>
<keyword evidence="8 17" id="KW-0067">ATP-binding</keyword>
<evidence type="ECO:0000256" key="4">
    <source>
        <dbReference type="ARBA" id="ARBA00022741"/>
    </source>
</evidence>
<evidence type="ECO:0000256" key="8">
    <source>
        <dbReference type="ARBA" id="ARBA00022840"/>
    </source>
</evidence>
<dbReference type="Pfam" id="PF06733">
    <property type="entry name" value="DEAD_2"/>
    <property type="match status" value="1"/>
</dbReference>
<dbReference type="InterPro" id="IPR013020">
    <property type="entry name" value="Rad3/Chl1-like"/>
</dbReference>
<dbReference type="InterPro" id="IPR002464">
    <property type="entry name" value="DNA/RNA_helicase_DEAH_CS"/>
</dbReference>
<dbReference type="SUPFAM" id="SSF52540">
    <property type="entry name" value="P-loop containing nucleoside triphosphate hydrolases"/>
    <property type="match status" value="1"/>
</dbReference>
<dbReference type="InterPro" id="IPR014013">
    <property type="entry name" value="Helic_SF1/SF2_ATP-bd_DinG/Rad3"/>
</dbReference>
<dbReference type="GO" id="GO:0006310">
    <property type="term" value="P:DNA recombination"/>
    <property type="evidence" value="ECO:0007669"/>
    <property type="project" value="InterPro"/>
</dbReference>
<dbReference type="FunFam" id="3.40.50.300:FF:000431">
    <property type="entry name" value="Regulator of telomere elongation helicase 1"/>
    <property type="match status" value="1"/>
</dbReference>
<feature type="domain" description="Helicase ATP-binding" evidence="18">
    <location>
        <begin position="7"/>
        <end position="310"/>
    </location>
</feature>
<dbReference type="InterPro" id="IPR030845">
    <property type="entry name" value="RTEL1"/>
</dbReference>
<keyword evidence="10 17" id="KW-0411">Iron-sulfur</keyword>
<evidence type="ECO:0000256" key="3">
    <source>
        <dbReference type="ARBA" id="ARBA00022723"/>
    </source>
</evidence>
<accession>A0A6J2XV03</accession>
<dbReference type="GO" id="GO:0046872">
    <property type="term" value="F:metal ion binding"/>
    <property type="evidence" value="ECO:0007669"/>
    <property type="project" value="UniProtKB-UniRule"/>
</dbReference>
<dbReference type="Pfam" id="PF23109">
    <property type="entry name" value="ARCH_RTEL1"/>
    <property type="match status" value="1"/>
</dbReference>
<keyword evidence="14 17" id="KW-0539">Nucleus</keyword>
<feature type="binding site" evidence="17">
    <location>
        <position position="148"/>
    </location>
    <ligand>
        <name>[4Fe-4S] cluster</name>
        <dbReference type="ChEBI" id="CHEBI:49883"/>
    </ligand>
</feature>
<dbReference type="CTD" id="51750"/>
<reference evidence="20 21" key="1">
    <citation type="submission" date="2025-04" db="UniProtKB">
        <authorList>
            <consortium name="RefSeq"/>
        </authorList>
    </citation>
    <scope>IDENTIFICATION</scope>
    <source>
        <tissue evidence="20 21">Gonads</tissue>
    </source>
</reference>
<dbReference type="InterPro" id="IPR057498">
    <property type="entry name" value="Rtel1_ARCH"/>
</dbReference>
<keyword evidence="7 17" id="KW-0347">Helicase</keyword>
<evidence type="ECO:0000313" key="21">
    <source>
        <dbReference type="RefSeq" id="XP_030755380.1"/>
    </source>
</evidence>
<evidence type="ECO:0000256" key="7">
    <source>
        <dbReference type="ARBA" id="ARBA00022806"/>
    </source>
</evidence>
<dbReference type="Pfam" id="PF13307">
    <property type="entry name" value="Helicase_C_2"/>
    <property type="match status" value="1"/>
</dbReference>
<dbReference type="PROSITE" id="PS00690">
    <property type="entry name" value="DEAH_ATP_HELICASE"/>
    <property type="match status" value="1"/>
</dbReference>
<dbReference type="GO" id="GO:0090657">
    <property type="term" value="P:telomeric loop disassembly"/>
    <property type="evidence" value="ECO:0007669"/>
    <property type="project" value="TreeGrafter"/>
</dbReference>
<keyword evidence="11 17" id="KW-0238">DNA-binding</keyword>
<dbReference type="SMART" id="SM00491">
    <property type="entry name" value="HELICc2"/>
    <property type="match status" value="1"/>
</dbReference>
<dbReference type="GO" id="GO:0010569">
    <property type="term" value="P:regulation of double-strand break repair via homologous recombination"/>
    <property type="evidence" value="ECO:0007669"/>
    <property type="project" value="UniProtKB-UniRule"/>
</dbReference>
<dbReference type="GO" id="GO:0005524">
    <property type="term" value="F:ATP binding"/>
    <property type="evidence" value="ECO:0007669"/>
    <property type="project" value="UniProtKB-UniRule"/>
</dbReference>
<protein>
    <recommendedName>
        <fullName evidence="16 17">Regulator of telomere elongation helicase 1 homolog</fullName>
        <ecNumber evidence="17">5.6.2.-</ecNumber>
    </recommendedName>
</protein>